<dbReference type="PROSITE" id="PS01124">
    <property type="entry name" value="HTH_ARAC_FAMILY_2"/>
    <property type="match status" value="1"/>
</dbReference>
<dbReference type="EMBL" id="FQVE01000001">
    <property type="protein sequence ID" value="SHE54966.1"/>
    <property type="molecule type" value="Genomic_DNA"/>
</dbReference>
<dbReference type="AlphaFoldDB" id="A0A1M4UEB7"/>
<keyword evidence="3" id="KW-0804">Transcription</keyword>
<dbReference type="GO" id="GO:0003700">
    <property type="term" value="F:DNA-binding transcription factor activity"/>
    <property type="evidence" value="ECO:0007669"/>
    <property type="project" value="InterPro"/>
</dbReference>
<dbReference type="GO" id="GO:0043565">
    <property type="term" value="F:sequence-specific DNA binding"/>
    <property type="evidence" value="ECO:0007669"/>
    <property type="project" value="InterPro"/>
</dbReference>
<gene>
    <name evidence="5" type="ORF">SAMN02787073_0606</name>
</gene>
<evidence type="ECO:0000313" key="6">
    <source>
        <dbReference type="Proteomes" id="UP000184108"/>
    </source>
</evidence>
<dbReference type="InterPro" id="IPR018060">
    <property type="entry name" value="HTH_AraC"/>
</dbReference>
<name>A0A1M4UEB7_9FLAO</name>
<dbReference type="Gene3D" id="3.20.80.10">
    <property type="entry name" value="Regulatory factor, effector binding domain"/>
    <property type="match status" value="1"/>
</dbReference>
<organism evidence="5 6">
    <name type="scientific">Chryseobacterium vrystaatense</name>
    <dbReference type="NCBI Taxonomy" id="307480"/>
    <lineage>
        <taxon>Bacteria</taxon>
        <taxon>Pseudomonadati</taxon>
        <taxon>Bacteroidota</taxon>
        <taxon>Flavobacteriia</taxon>
        <taxon>Flavobacteriales</taxon>
        <taxon>Weeksellaceae</taxon>
        <taxon>Chryseobacterium group</taxon>
        <taxon>Chryseobacterium</taxon>
    </lineage>
</organism>
<dbReference type="Gene3D" id="1.10.10.60">
    <property type="entry name" value="Homeodomain-like"/>
    <property type="match status" value="2"/>
</dbReference>
<dbReference type="InterPro" id="IPR010499">
    <property type="entry name" value="AraC_E-bd"/>
</dbReference>
<dbReference type="Proteomes" id="UP000184108">
    <property type="component" value="Unassembled WGS sequence"/>
</dbReference>
<evidence type="ECO:0000313" key="5">
    <source>
        <dbReference type="EMBL" id="SHE54966.1"/>
    </source>
</evidence>
<dbReference type="SMART" id="SM00871">
    <property type="entry name" value="AraC_E_bind"/>
    <property type="match status" value="1"/>
</dbReference>
<dbReference type="InterPro" id="IPR029442">
    <property type="entry name" value="GyrI-like"/>
</dbReference>
<dbReference type="PRINTS" id="PR00032">
    <property type="entry name" value="HTHARAC"/>
</dbReference>
<dbReference type="SUPFAM" id="SSF46689">
    <property type="entry name" value="Homeodomain-like"/>
    <property type="match status" value="2"/>
</dbReference>
<dbReference type="PANTHER" id="PTHR40055:SF2">
    <property type="entry name" value="DNA GYRASE INHIBITOR"/>
    <property type="match status" value="1"/>
</dbReference>
<dbReference type="SUPFAM" id="SSF55136">
    <property type="entry name" value="Probable bacterial effector-binding domain"/>
    <property type="match status" value="1"/>
</dbReference>
<dbReference type="PANTHER" id="PTHR40055">
    <property type="entry name" value="TRANSCRIPTIONAL REGULATOR YGIV-RELATED"/>
    <property type="match status" value="1"/>
</dbReference>
<evidence type="ECO:0000256" key="3">
    <source>
        <dbReference type="ARBA" id="ARBA00023163"/>
    </source>
</evidence>
<dbReference type="Pfam" id="PF06445">
    <property type="entry name" value="GyrI-like"/>
    <property type="match status" value="1"/>
</dbReference>
<evidence type="ECO:0000256" key="2">
    <source>
        <dbReference type="ARBA" id="ARBA00023125"/>
    </source>
</evidence>
<feature type="domain" description="HTH araC/xylS-type" evidence="4">
    <location>
        <begin position="9"/>
        <end position="108"/>
    </location>
</feature>
<evidence type="ECO:0000259" key="4">
    <source>
        <dbReference type="PROSITE" id="PS01124"/>
    </source>
</evidence>
<proteinExistence type="predicted"/>
<dbReference type="Pfam" id="PF12833">
    <property type="entry name" value="HTH_18"/>
    <property type="match status" value="1"/>
</dbReference>
<sequence>MKEHKKRIIKAIQYIDSHLHEDLSLEKIAEVGMYSSFHFHRIFKLITGETLQNYIIRKKIEKSAFYLSVKKDIEIKEIYLDLGFSNHSVFSKTFKKHYGIAPSSFRNSAPEYFHRVLQKASKNGQVNTVFSQYICHIDNLLNWTDMNLKVEVKELPEMNLASVMSLGIINVEPSFNVLIEWAKKRQLFPKDNVKMISVYHDSCKVTPLDKVRIHSCMLLDERLKEQNEVVFSETIEKGKCIVGNGELTLDDFEKCWVSLFLWMNEHHYSMRKAFPFEIYHTNFKEHPEGKMIVDFCIPVY</sequence>
<keyword evidence="2" id="KW-0238">DNA-binding</keyword>
<accession>A0A1M4UEB7</accession>
<evidence type="ECO:0000256" key="1">
    <source>
        <dbReference type="ARBA" id="ARBA00023015"/>
    </source>
</evidence>
<dbReference type="InterPro" id="IPR020449">
    <property type="entry name" value="Tscrpt_reg_AraC-type_HTH"/>
</dbReference>
<dbReference type="InterPro" id="IPR011256">
    <property type="entry name" value="Reg_factor_effector_dom_sf"/>
</dbReference>
<dbReference type="InterPro" id="IPR050908">
    <property type="entry name" value="SmbC-like"/>
</dbReference>
<keyword evidence="1" id="KW-0805">Transcription regulation</keyword>
<protein>
    <submittedName>
        <fullName evidence="5">AraC family transcriptional regulator</fullName>
    </submittedName>
</protein>
<dbReference type="RefSeq" id="WP_073170886.1">
    <property type="nucleotide sequence ID" value="NZ_FQVE01000001.1"/>
</dbReference>
<dbReference type="SMART" id="SM00342">
    <property type="entry name" value="HTH_ARAC"/>
    <property type="match status" value="1"/>
</dbReference>
<reference evidence="6" key="1">
    <citation type="submission" date="2016-11" db="EMBL/GenBank/DDBJ databases">
        <authorList>
            <person name="Varghese N."/>
            <person name="Submissions S."/>
        </authorList>
    </citation>
    <scope>NUCLEOTIDE SEQUENCE [LARGE SCALE GENOMIC DNA]</scope>
    <source>
        <strain evidence="6">YR203</strain>
    </source>
</reference>
<dbReference type="InterPro" id="IPR009057">
    <property type="entry name" value="Homeodomain-like_sf"/>
</dbReference>